<sequence>MRGPERSFYTLLGWVTWRAARWYVVRRLGLKRKARKGAIVLLGAAAVGGTAWAIRSRDRLGSPGPGA</sequence>
<evidence type="ECO:0000313" key="3">
    <source>
        <dbReference type="Proteomes" id="UP000005143"/>
    </source>
</evidence>
<name>H0E7L2_9ACTN</name>
<feature type="transmembrane region" description="Helical" evidence="1">
    <location>
        <begin position="37"/>
        <end position="54"/>
    </location>
</feature>
<keyword evidence="1" id="KW-1133">Transmembrane helix</keyword>
<reference evidence="2 3" key="1">
    <citation type="journal article" date="2013" name="Biodegradation">
        <title>Quantitative proteomic analysis of ibuprofen-degrading Patulibacter sp. strain I11.</title>
        <authorList>
            <person name="Almeida B."/>
            <person name="Kjeldal H."/>
            <person name="Lolas I."/>
            <person name="Knudsen A.D."/>
            <person name="Carvalho G."/>
            <person name="Nielsen K.L."/>
            <person name="Barreto Crespo M.T."/>
            <person name="Stensballe A."/>
            <person name="Nielsen J.L."/>
        </authorList>
    </citation>
    <scope>NUCLEOTIDE SEQUENCE [LARGE SCALE GENOMIC DNA]</scope>
    <source>
        <strain evidence="2 3">I11</strain>
    </source>
</reference>
<dbReference type="Proteomes" id="UP000005143">
    <property type="component" value="Unassembled WGS sequence"/>
</dbReference>
<comment type="caution">
    <text evidence="2">The sequence shown here is derived from an EMBL/GenBank/DDBJ whole genome shotgun (WGS) entry which is preliminary data.</text>
</comment>
<keyword evidence="1" id="KW-0812">Transmembrane</keyword>
<proteinExistence type="predicted"/>
<gene>
    <name evidence="2" type="ORF">PAI11_28160</name>
</gene>
<accession>H0E7L2</accession>
<keyword evidence="3" id="KW-1185">Reference proteome</keyword>
<dbReference type="RefSeq" id="WP_007576318.1">
    <property type="nucleotide sequence ID" value="NZ_AGUD01000227.1"/>
</dbReference>
<protein>
    <submittedName>
        <fullName evidence="2">Uncharacterized protein</fullName>
    </submittedName>
</protein>
<evidence type="ECO:0000313" key="2">
    <source>
        <dbReference type="EMBL" id="EHN10286.1"/>
    </source>
</evidence>
<organism evidence="2 3">
    <name type="scientific">Patulibacter medicamentivorans</name>
    <dbReference type="NCBI Taxonomy" id="1097667"/>
    <lineage>
        <taxon>Bacteria</taxon>
        <taxon>Bacillati</taxon>
        <taxon>Actinomycetota</taxon>
        <taxon>Thermoleophilia</taxon>
        <taxon>Solirubrobacterales</taxon>
        <taxon>Patulibacteraceae</taxon>
        <taxon>Patulibacter</taxon>
    </lineage>
</organism>
<evidence type="ECO:0000256" key="1">
    <source>
        <dbReference type="SAM" id="Phobius"/>
    </source>
</evidence>
<keyword evidence="1" id="KW-0472">Membrane</keyword>
<dbReference type="EMBL" id="AGUD01000227">
    <property type="protein sequence ID" value="EHN10286.1"/>
    <property type="molecule type" value="Genomic_DNA"/>
</dbReference>
<dbReference type="AlphaFoldDB" id="H0E7L2"/>